<dbReference type="Proteomes" id="UP000233419">
    <property type="component" value="Chromosome"/>
</dbReference>
<reference evidence="1 2" key="1">
    <citation type="submission" date="2017-12" db="EMBL/GenBank/DDBJ databases">
        <title>Mesoplasma syrphidae YJS, Complete Genome.</title>
        <authorList>
            <person name="Knight T.F."/>
            <person name="Citino T."/>
            <person name="Rubinstein R."/>
            <person name="Neuschaefer Z."/>
        </authorList>
    </citation>
    <scope>NUCLEOTIDE SEQUENCE [LARGE SCALE GENOMIC DNA]</scope>
    <source>
        <strain evidence="1 2">YJS</strain>
    </source>
</reference>
<name>A0A2K9BK85_9MOLU</name>
<evidence type="ECO:0000313" key="1">
    <source>
        <dbReference type="EMBL" id="AUF83646.1"/>
    </source>
</evidence>
<dbReference type="KEGG" id="msyr:CXP39_02430"/>
<keyword evidence="2" id="KW-1185">Reference proteome</keyword>
<gene>
    <name evidence="1" type="ORF">CXP39_02430</name>
</gene>
<dbReference type="AlphaFoldDB" id="A0A2K9BK85"/>
<dbReference type="OrthoDB" id="391572at2"/>
<dbReference type="RefSeq" id="WP_027048006.1">
    <property type="nucleotide sequence ID" value="NZ_CP025257.1"/>
</dbReference>
<sequence>MLNRHDSIFWVYFNELARSTSNPIYKKNSLDLKTRVNEIFNVTYYGIFQYQLVKGEAISLIQSEKIKDLSQYIIDNYKILHMFAYQNKTQVSKYSNITENDRLFLSETIEKIVIPYINENSFYSKKTFVDIPNAKFTILTTLAFKHEYDINYINSSQSRQIFHGLSYPFLITMLICDVTNPEGMFERIKKIYTPANIDKALLYGRNLTNEEHEYISPELEKINHEDDFFGFIINFKETEWKQLTLNERYKYLFQLSKYTAIFLKENIKSIEAFGNEEEVLELIYNYLPVLLTTKQEDLEVELNTLDISKIQVKDFLLPYLNKDQNIQQILQHLRTVKEYKTLRFEVEDLIEFMFNVKYSTSYLELVYRTKRNNGIIGDFLIDNKKVAIANTLKFYKENKSEAYDFVYGNVKYNMINLDIKNLEHLISPVKRFQELANKNSEMSIMLRTLSLVLSMEPKTARQFGYSWQILIKYYIIIFGPYKKQKAVFDVKTFKIIETKISNLLEQYEFLKQKELVIDSLYLIYKLANFKN</sequence>
<dbReference type="EMBL" id="CP025257">
    <property type="protein sequence ID" value="AUF83646.1"/>
    <property type="molecule type" value="Genomic_DNA"/>
</dbReference>
<accession>A0A2K9BK85</accession>
<proteinExistence type="predicted"/>
<protein>
    <submittedName>
        <fullName evidence="1">Uncharacterized protein</fullName>
    </submittedName>
</protein>
<organism evidence="1 2">
    <name type="scientific">Mesoplasma syrphidae</name>
    <dbReference type="NCBI Taxonomy" id="225999"/>
    <lineage>
        <taxon>Bacteria</taxon>
        <taxon>Bacillati</taxon>
        <taxon>Mycoplasmatota</taxon>
        <taxon>Mollicutes</taxon>
        <taxon>Entomoplasmatales</taxon>
        <taxon>Entomoplasmataceae</taxon>
        <taxon>Mesoplasma</taxon>
    </lineage>
</organism>
<evidence type="ECO:0000313" key="2">
    <source>
        <dbReference type="Proteomes" id="UP000233419"/>
    </source>
</evidence>